<evidence type="ECO:0000256" key="8">
    <source>
        <dbReference type="ARBA" id="ARBA00023065"/>
    </source>
</evidence>
<dbReference type="Gene3D" id="1.10.287.70">
    <property type="match status" value="1"/>
</dbReference>
<evidence type="ECO:0000256" key="5">
    <source>
        <dbReference type="ARBA" id="ARBA00022692"/>
    </source>
</evidence>
<evidence type="ECO:0000313" key="20">
    <source>
        <dbReference type="EMBL" id="CAH8357020.1"/>
    </source>
</evidence>
<evidence type="ECO:0000256" key="11">
    <source>
        <dbReference type="ARBA" id="ARBA00023180"/>
    </source>
</evidence>
<comment type="caution">
    <text evidence="20">The sequence shown here is derived from an EMBL/GenBank/DDBJ whole genome shotgun (WGS) entry which is preliminary data.</text>
</comment>
<comment type="subunit">
    <text evidence="3">May form heteromers.</text>
</comment>
<name>A0ABC8KEC1_ERUVS</name>
<keyword evidence="9 15" id="KW-0472">Membrane</keyword>
<feature type="transmembrane region" description="Helical" evidence="18">
    <location>
        <begin position="615"/>
        <end position="633"/>
    </location>
</feature>
<comment type="function">
    <text evidence="14">Glutamate-gated receptor that probably acts as a non-selective cation channel. May be involved in light-signal transduction and calcium homeostasis via the regulation of calcium influx into cells.</text>
</comment>
<feature type="disulfide bond" evidence="16">
    <location>
        <begin position="719"/>
        <end position="778"/>
    </location>
</feature>
<dbReference type="InterPro" id="IPR019594">
    <property type="entry name" value="Glu/Gly-bd"/>
</dbReference>
<dbReference type="PANTHER" id="PTHR34836:SF1">
    <property type="entry name" value="OS09G0428600 PROTEIN"/>
    <property type="match status" value="1"/>
</dbReference>
<dbReference type="Pfam" id="PF01094">
    <property type="entry name" value="ANF_receptor"/>
    <property type="match status" value="1"/>
</dbReference>
<keyword evidence="16" id="KW-1015">Disulfide bond</keyword>
<keyword evidence="7 18" id="KW-1133">Transmembrane helix</keyword>
<evidence type="ECO:0000256" key="10">
    <source>
        <dbReference type="ARBA" id="ARBA00023170"/>
    </source>
</evidence>
<keyword evidence="5 18" id="KW-0812">Transmembrane</keyword>
<dbReference type="Pfam" id="PF10613">
    <property type="entry name" value="Lig_chan-Glu_bd"/>
    <property type="match status" value="1"/>
</dbReference>
<comment type="function">
    <text evidence="15">Glutamate-gated receptor that probably acts as non-selective cation channel.</text>
</comment>
<organism evidence="20 21">
    <name type="scientific">Eruca vesicaria subsp. sativa</name>
    <name type="common">Garden rocket</name>
    <name type="synonym">Eruca sativa</name>
    <dbReference type="NCBI Taxonomy" id="29727"/>
    <lineage>
        <taxon>Eukaryota</taxon>
        <taxon>Viridiplantae</taxon>
        <taxon>Streptophyta</taxon>
        <taxon>Embryophyta</taxon>
        <taxon>Tracheophyta</taxon>
        <taxon>Spermatophyta</taxon>
        <taxon>Magnoliopsida</taxon>
        <taxon>eudicotyledons</taxon>
        <taxon>Gunneridae</taxon>
        <taxon>Pentapetalae</taxon>
        <taxon>rosids</taxon>
        <taxon>malvids</taxon>
        <taxon>Brassicales</taxon>
        <taxon>Brassicaceae</taxon>
        <taxon>Brassiceae</taxon>
        <taxon>Eruca</taxon>
    </lineage>
</organism>
<dbReference type="InterPro" id="IPR015683">
    <property type="entry name" value="Ionotropic_Glu_rcpt"/>
</dbReference>
<dbReference type="GO" id="GO:0016020">
    <property type="term" value="C:membrane"/>
    <property type="evidence" value="ECO:0007669"/>
    <property type="project" value="UniProtKB-SubCell"/>
</dbReference>
<feature type="region of interest" description="Disordered" evidence="17">
    <location>
        <begin position="904"/>
        <end position="925"/>
    </location>
</feature>
<keyword evidence="13 15" id="KW-0407">Ion channel</keyword>
<dbReference type="SUPFAM" id="SSF53822">
    <property type="entry name" value="Periplasmic binding protein-like I"/>
    <property type="match status" value="1"/>
</dbReference>
<evidence type="ECO:0000313" key="21">
    <source>
        <dbReference type="Proteomes" id="UP001642260"/>
    </source>
</evidence>
<evidence type="ECO:0000256" key="15">
    <source>
        <dbReference type="PIRNR" id="PIRNR037090"/>
    </source>
</evidence>
<evidence type="ECO:0000256" key="1">
    <source>
        <dbReference type="ARBA" id="ARBA00004141"/>
    </source>
</evidence>
<dbReference type="FunFam" id="3.40.50.2300:FF:000081">
    <property type="entry name" value="Glutamate receptor"/>
    <property type="match status" value="1"/>
</dbReference>
<evidence type="ECO:0000256" key="6">
    <source>
        <dbReference type="ARBA" id="ARBA00022729"/>
    </source>
</evidence>
<evidence type="ECO:0000256" key="14">
    <source>
        <dbReference type="ARBA" id="ARBA00049638"/>
    </source>
</evidence>
<evidence type="ECO:0000256" key="7">
    <source>
        <dbReference type="ARBA" id="ARBA00022989"/>
    </source>
</evidence>
<dbReference type="SUPFAM" id="SSF53850">
    <property type="entry name" value="Periplasmic binding protein-like II"/>
    <property type="match status" value="1"/>
</dbReference>
<dbReference type="PANTHER" id="PTHR34836">
    <property type="entry name" value="OS06G0188250 PROTEIN"/>
    <property type="match status" value="1"/>
</dbReference>
<evidence type="ECO:0000259" key="19">
    <source>
        <dbReference type="SMART" id="SM00079"/>
    </source>
</evidence>
<dbReference type="AlphaFoldDB" id="A0ABC8KEC1"/>
<dbReference type="InterPro" id="IPR017103">
    <property type="entry name" value="Iontropic_Glu_rcpt_pln"/>
</dbReference>
<dbReference type="EMBL" id="CAKOAT010226265">
    <property type="protein sequence ID" value="CAH8357020.1"/>
    <property type="molecule type" value="Genomic_DNA"/>
</dbReference>
<dbReference type="Gene3D" id="3.40.50.2300">
    <property type="match status" value="3"/>
</dbReference>
<dbReference type="SMART" id="SM00079">
    <property type="entry name" value="PBPe"/>
    <property type="match status" value="1"/>
</dbReference>
<dbReference type="InterPro" id="IPR001828">
    <property type="entry name" value="ANF_lig-bd_rcpt"/>
</dbReference>
<feature type="transmembrane region" description="Helical" evidence="18">
    <location>
        <begin position="795"/>
        <end position="819"/>
    </location>
</feature>
<protein>
    <recommendedName>
        <fullName evidence="15">Glutamate receptor</fullName>
    </recommendedName>
</protein>
<dbReference type="InterPro" id="IPR001320">
    <property type="entry name" value="Iontro_rcpt_C"/>
</dbReference>
<evidence type="ECO:0000256" key="16">
    <source>
        <dbReference type="PIRSR" id="PIRSR037090-50"/>
    </source>
</evidence>
<keyword evidence="11" id="KW-0325">Glycoprotein</keyword>
<dbReference type="Proteomes" id="UP001642260">
    <property type="component" value="Unassembled WGS sequence"/>
</dbReference>
<evidence type="ECO:0000256" key="13">
    <source>
        <dbReference type="ARBA" id="ARBA00023303"/>
    </source>
</evidence>
<keyword evidence="8 15" id="KW-0406">Ion transport</keyword>
<comment type="subcellular location">
    <subcellularLocation>
        <location evidence="1">Membrane</location>
        <topology evidence="1">Multi-pass membrane protein</topology>
    </subcellularLocation>
</comment>
<dbReference type="SUPFAM" id="SSF81324">
    <property type="entry name" value="Voltage-gated potassium channels"/>
    <property type="match status" value="1"/>
</dbReference>
<feature type="transmembrane region" description="Helical" evidence="18">
    <location>
        <begin position="555"/>
        <end position="573"/>
    </location>
</feature>
<keyword evidence="6" id="KW-0732">Signal</keyword>
<proteinExistence type="inferred from homology"/>
<keyword evidence="10 15" id="KW-0675">Receptor</keyword>
<dbReference type="GO" id="GO:0034220">
    <property type="term" value="P:monoatomic ion transmembrane transport"/>
    <property type="evidence" value="ECO:0007669"/>
    <property type="project" value="UniProtKB-KW"/>
</dbReference>
<gene>
    <name evidence="20" type="ORF">ERUC_LOCUS22775</name>
</gene>
<sequence>MEVGLGQNPTSEIKVGVVLDLKTTFSKICLTSINMSLSDFYEDHPNYRTRLALHVRDSMEDVVQASAAALDLIKNEQVSAIIGPRSSTQAEFMIRMANKSHVPIITFSATSPLLTSIKSPYFVRATLDDSYQVKAIAAVVNSFGWRSVVAIYVENELGEGIMRSLSDALQDVDVQRSVISPEANDDQILKELYKLKTKQTRVFVIHMASRLGFRVLEKAREIGMVEEGYVWLLSNGMTNMIRHNGRSLETMQGLLGVRNHVPESKELEDFRLRWKRKFQKENPLMRDDVELNVFALWAYDSITALAMAVEKTNTKNFRYDNFSASSNNMTDLGTLGVSRYGQSLLDALSVVEFKGLAGEFKLLNKQLESSSFEIINVVGKEEKVIGTWTTRDGLMNANSNKKEMLGPVIWPGSSYAVPIGWEIPTDGKKIKVGVPVKRGFYNFVEVKTDPITNVTTAKGYAIDIFETVLKKLPYSVTPHYYRYDSSDDDYNELVYLVHNGTLDAVVGDITITAHRSRFVDFTLPYTESGVSMLVPLRDNENKNTWVFLKPWSLDLWITTGCFFVLIGFVVWLFEHRVNSDFRGPPHHQIGTSFWFSFSTMVFAHREKVVSNLSRFVVIVWCFVMLVLTQSYTANLTSFLTVQRLEPRATSVQNLLRNGESVGFQHGAFVKDTLKGLGFPESKLKAFGSAEECDELLSNGTIAAAFDEVAYLKAILSLYCSKYAMVEPSFKTAGFGFAFPKNSPMTGDVSRAILNLTQSDEMVGIEKRWFNSHSLPSECPDPKTALSSNRLSLSSFWGLFLIAGIASFLAFLIFVAHFLYDNRHTLCDSSEGSLWGKLKSLFRTFDEKDVKSHTFKNSAVHNVGSRVTSCTPSPSTLQMRPWPRSMSLNREFELQRASFFMSEERLTTQPKHNKDGESDIESGAGR</sequence>
<evidence type="ECO:0000256" key="12">
    <source>
        <dbReference type="ARBA" id="ARBA00023286"/>
    </source>
</evidence>
<keyword evidence="12 15" id="KW-1071">Ligand-gated ion channel</keyword>
<dbReference type="InterPro" id="IPR044440">
    <property type="entry name" value="GABAb_receptor_plant_PBP1"/>
</dbReference>
<dbReference type="FunFam" id="1.10.287.70:FF:000037">
    <property type="entry name" value="Glutamate receptor"/>
    <property type="match status" value="1"/>
</dbReference>
<keyword evidence="21" id="KW-1185">Reference proteome</keyword>
<evidence type="ECO:0000256" key="3">
    <source>
        <dbReference type="ARBA" id="ARBA00011095"/>
    </source>
</evidence>
<dbReference type="Pfam" id="PF00060">
    <property type="entry name" value="Lig_chan"/>
    <property type="match status" value="1"/>
</dbReference>
<reference evidence="20 21" key="1">
    <citation type="submission" date="2022-03" db="EMBL/GenBank/DDBJ databases">
        <authorList>
            <person name="Macdonald S."/>
            <person name="Ahmed S."/>
            <person name="Newling K."/>
        </authorList>
    </citation>
    <scope>NUCLEOTIDE SEQUENCE [LARGE SCALE GENOMIC DNA]</scope>
</reference>
<feature type="domain" description="Ionotropic glutamate receptor C-terminal" evidence="19">
    <location>
        <begin position="429"/>
        <end position="771"/>
    </location>
</feature>
<dbReference type="CDD" id="cd19990">
    <property type="entry name" value="PBP1_GABAb_receptor_plant"/>
    <property type="match status" value="1"/>
</dbReference>
<evidence type="ECO:0000256" key="17">
    <source>
        <dbReference type="SAM" id="MobiDB-lite"/>
    </source>
</evidence>
<dbReference type="FunFam" id="3.40.190.10:FF:000103">
    <property type="entry name" value="Glutamate receptor"/>
    <property type="match status" value="1"/>
</dbReference>
<accession>A0ABC8KEC1</accession>
<dbReference type="Gene3D" id="3.40.190.10">
    <property type="entry name" value="Periplasmic binding protein-like II"/>
    <property type="match status" value="3"/>
</dbReference>
<dbReference type="CDD" id="cd13686">
    <property type="entry name" value="GluR_Plant"/>
    <property type="match status" value="1"/>
</dbReference>
<evidence type="ECO:0000256" key="4">
    <source>
        <dbReference type="ARBA" id="ARBA00022448"/>
    </source>
</evidence>
<keyword evidence="4 15" id="KW-0813">Transport</keyword>
<comment type="similarity">
    <text evidence="2 15">Belongs to the glutamate-gated ion channel (TC 1.A.10.1) family.</text>
</comment>
<dbReference type="PIRSF" id="PIRSF037090">
    <property type="entry name" value="Iontro_Glu-like_rcpt_pln"/>
    <property type="match status" value="1"/>
</dbReference>
<evidence type="ECO:0000256" key="9">
    <source>
        <dbReference type="ARBA" id="ARBA00023136"/>
    </source>
</evidence>
<evidence type="ECO:0000256" key="18">
    <source>
        <dbReference type="SAM" id="Phobius"/>
    </source>
</evidence>
<feature type="compositionally biased region" description="Basic and acidic residues" evidence="17">
    <location>
        <begin position="904"/>
        <end position="916"/>
    </location>
</feature>
<evidence type="ECO:0000256" key="2">
    <source>
        <dbReference type="ARBA" id="ARBA00008685"/>
    </source>
</evidence>
<dbReference type="InterPro" id="IPR028082">
    <property type="entry name" value="Peripla_BP_I"/>
</dbReference>